<accession>A0ABZ2SPQ0</accession>
<feature type="transmembrane region" description="Helical" evidence="8">
    <location>
        <begin position="229"/>
        <end position="251"/>
    </location>
</feature>
<dbReference type="InterPro" id="IPR020846">
    <property type="entry name" value="MFS_dom"/>
</dbReference>
<comment type="similarity">
    <text evidence="2">Belongs to the major facilitator superfamily. EmrB family.</text>
</comment>
<gene>
    <name evidence="10" type="ORF">DOK78_002396</name>
</gene>
<dbReference type="SUPFAM" id="SSF103473">
    <property type="entry name" value="MFS general substrate transporter"/>
    <property type="match status" value="1"/>
</dbReference>
<evidence type="ECO:0000256" key="4">
    <source>
        <dbReference type="ARBA" id="ARBA00022475"/>
    </source>
</evidence>
<keyword evidence="7 8" id="KW-0472">Membrane</keyword>
<feature type="transmembrane region" description="Helical" evidence="8">
    <location>
        <begin position="171"/>
        <end position="192"/>
    </location>
</feature>
<organism evidence="10 11">
    <name type="scientific">Candidatus Enterococcus lowellii</name>
    <dbReference type="NCBI Taxonomy" id="2230877"/>
    <lineage>
        <taxon>Bacteria</taxon>
        <taxon>Bacillati</taxon>
        <taxon>Bacillota</taxon>
        <taxon>Bacilli</taxon>
        <taxon>Lactobacillales</taxon>
        <taxon>Enterococcaceae</taxon>
        <taxon>Enterococcus</taxon>
    </lineage>
</organism>
<evidence type="ECO:0000256" key="5">
    <source>
        <dbReference type="ARBA" id="ARBA00022692"/>
    </source>
</evidence>
<keyword evidence="11" id="KW-1185">Reference proteome</keyword>
<reference evidence="10 11" key="1">
    <citation type="submission" date="2024-03" db="EMBL/GenBank/DDBJ databases">
        <title>The Genome Sequence of Enterococcus sp. DIV2402.</title>
        <authorList>
            <consortium name="The Broad Institute Genomics Platform"/>
            <consortium name="The Broad Institute Microbial Omics Core"/>
            <consortium name="The Broad Institute Genomic Center for Infectious Diseases"/>
            <person name="Earl A."/>
            <person name="Manson A."/>
            <person name="Gilmore M."/>
            <person name="Schwartman J."/>
            <person name="Shea T."/>
            <person name="Abouelleil A."/>
            <person name="Cao P."/>
            <person name="Chapman S."/>
            <person name="Cusick C."/>
            <person name="Young S."/>
            <person name="Neafsey D."/>
            <person name="Nusbaum C."/>
            <person name="Birren B."/>
        </authorList>
    </citation>
    <scope>NUCLEOTIDE SEQUENCE [LARGE SCALE GENOMIC DNA]</scope>
    <source>
        <strain evidence="10 11">DIV2402</strain>
    </source>
</reference>
<dbReference type="RefSeq" id="WP_016175423.1">
    <property type="nucleotide sequence ID" value="NZ_CP147251.1"/>
</dbReference>
<dbReference type="PANTHER" id="PTHR42718:SF9">
    <property type="entry name" value="MAJOR FACILITATOR SUPERFAMILY MULTIDRUG TRANSPORTER MFSC"/>
    <property type="match status" value="1"/>
</dbReference>
<dbReference type="PRINTS" id="PR01036">
    <property type="entry name" value="TCRTETB"/>
</dbReference>
<feature type="domain" description="Major facilitator superfamily (MFS) profile" evidence="9">
    <location>
        <begin position="17"/>
        <end position="473"/>
    </location>
</feature>
<feature type="transmembrane region" description="Helical" evidence="8">
    <location>
        <begin position="444"/>
        <end position="467"/>
    </location>
</feature>
<keyword evidence="5 8" id="KW-0812">Transmembrane</keyword>
<evidence type="ECO:0000256" key="1">
    <source>
        <dbReference type="ARBA" id="ARBA00004651"/>
    </source>
</evidence>
<evidence type="ECO:0000313" key="10">
    <source>
        <dbReference type="EMBL" id="WYJ77758.1"/>
    </source>
</evidence>
<feature type="transmembrane region" description="Helical" evidence="8">
    <location>
        <begin position="336"/>
        <end position="354"/>
    </location>
</feature>
<dbReference type="NCBIfam" id="TIGR00711">
    <property type="entry name" value="efflux_EmrB"/>
    <property type="match status" value="1"/>
</dbReference>
<evidence type="ECO:0000256" key="2">
    <source>
        <dbReference type="ARBA" id="ARBA00008537"/>
    </source>
</evidence>
<dbReference type="EMBL" id="CP147251">
    <property type="protein sequence ID" value="WYJ77758.1"/>
    <property type="molecule type" value="Genomic_DNA"/>
</dbReference>
<keyword evidence="3" id="KW-0813">Transport</keyword>
<dbReference type="InterPro" id="IPR036259">
    <property type="entry name" value="MFS_trans_sf"/>
</dbReference>
<evidence type="ECO:0000256" key="7">
    <source>
        <dbReference type="ARBA" id="ARBA00023136"/>
    </source>
</evidence>
<feature type="transmembrane region" description="Helical" evidence="8">
    <location>
        <begin position="407"/>
        <end position="424"/>
    </location>
</feature>
<feature type="transmembrane region" description="Helical" evidence="8">
    <location>
        <begin position="360"/>
        <end position="377"/>
    </location>
</feature>
<dbReference type="Gene3D" id="1.20.1250.20">
    <property type="entry name" value="MFS general substrate transporter like domains"/>
    <property type="match status" value="1"/>
</dbReference>
<evidence type="ECO:0000259" key="9">
    <source>
        <dbReference type="PROSITE" id="PS50850"/>
    </source>
</evidence>
<feature type="transmembrane region" description="Helical" evidence="8">
    <location>
        <begin position="55"/>
        <end position="71"/>
    </location>
</feature>
<evidence type="ECO:0000256" key="8">
    <source>
        <dbReference type="SAM" id="Phobius"/>
    </source>
</evidence>
<sequence>MNSYQLNPEVQKNRWWILVSVSMFTFMSTLDGSIINIALPTISKDMNVPMNQAEWIVSIYLIVVCACLLLFGKIGDSFGKIKVYQIGTLIFTIGSLLCGFNHSLSFLLFARVVQAIGASMTMATNSGIITEVFPMNERGRALGSIGAFVSLGSIAGPGLGGLILSQFSWPYIFWINVPVGIITMIAGTKFLPKDITMTKKKIDKLGFLSFASFIVTFFGAVFIGQEEGFLHIVPVTLFILALISFVLFILIEKKVKIPLIAFSIFKNKIFTLSLISAVIIFSSNFFVNVVIPFYLQKARGLGPSQAGILMMIFPLVMVIGSPLSGYLTDKIGPTKLVLTGLSLLSITQLMYMFMDVQTPLWYYVIATAIMGLGNSLFQSPNNMLVMSSVAKEDLGVASSMNAFARNLGMVIGIALSTTVLYAAMSQKMGEKVTTYLNERPDVFVYGMKITFLCSLLLCLFSLIVTVWRIRKNPAN</sequence>
<dbReference type="InterPro" id="IPR011701">
    <property type="entry name" value="MFS"/>
</dbReference>
<name>A0ABZ2SPQ0_9ENTE</name>
<evidence type="ECO:0000256" key="3">
    <source>
        <dbReference type="ARBA" id="ARBA00022448"/>
    </source>
</evidence>
<feature type="transmembrane region" description="Helical" evidence="8">
    <location>
        <begin position="108"/>
        <end position="129"/>
    </location>
</feature>
<keyword evidence="6 8" id="KW-1133">Transmembrane helix</keyword>
<feature type="transmembrane region" description="Helical" evidence="8">
    <location>
        <begin position="83"/>
        <end position="102"/>
    </location>
</feature>
<protein>
    <submittedName>
        <fullName evidence="10">Drug resistance transporter, EmrB/QacA family protein</fullName>
    </submittedName>
</protein>
<feature type="transmembrane region" description="Helical" evidence="8">
    <location>
        <begin position="307"/>
        <end position="327"/>
    </location>
</feature>
<evidence type="ECO:0000313" key="11">
    <source>
        <dbReference type="Proteomes" id="UP000664701"/>
    </source>
</evidence>
<dbReference type="InterPro" id="IPR004638">
    <property type="entry name" value="EmrB-like"/>
</dbReference>
<comment type="subcellular location">
    <subcellularLocation>
        <location evidence="1">Cell membrane</location>
        <topology evidence="1">Multi-pass membrane protein</topology>
    </subcellularLocation>
</comment>
<dbReference type="PANTHER" id="PTHR42718">
    <property type="entry name" value="MAJOR FACILITATOR SUPERFAMILY MULTIDRUG TRANSPORTER MFSC"/>
    <property type="match status" value="1"/>
</dbReference>
<dbReference type="PROSITE" id="PS50850">
    <property type="entry name" value="MFS"/>
    <property type="match status" value="1"/>
</dbReference>
<feature type="transmembrane region" description="Helical" evidence="8">
    <location>
        <begin position="204"/>
        <end position="223"/>
    </location>
</feature>
<keyword evidence="4" id="KW-1003">Cell membrane</keyword>
<dbReference type="Gene3D" id="1.20.1720.10">
    <property type="entry name" value="Multidrug resistance protein D"/>
    <property type="match status" value="1"/>
</dbReference>
<feature type="transmembrane region" description="Helical" evidence="8">
    <location>
        <begin position="15"/>
        <end position="35"/>
    </location>
</feature>
<dbReference type="Proteomes" id="UP000664701">
    <property type="component" value="Chromosome"/>
</dbReference>
<dbReference type="CDD" id="cd17321">
    <property type="entry name" value="MFS_MMR_MDR_like"/>
    <property type="match status" value="1"/>
</dbReference>
<feature type="transmembrane region" description="Helical" evidence="8">
    <location>
        <begin position="272"/>
        <end position="295"/>
    </location>
</feature>
<evidence type="ECO:0000256" key="6">
    <source>
        <dbReference type="ARBA" id="ARBA00022989"/>
    </source>
</evidence>
<proteinExistence type="inferred from homology"/>
<dbReference type="Pfam" id="PF07690">
    <property type="entry name" value="MFS_1"/>
    <property type="match status" value="1"/>
</dbReference>
<feature type="transmembrane region" description="Helical" evidence="8">
    <location>
        <begin position="141"/>
        <end position="165"/>
    </location>
</feature>